<feature type="chain" id="PRO_5004958754" evidence="2">
    <location>
        <begin position="32"/>
        <end position="121"/>
    </location>
</feature>
<dbReference type="KEGG" id="pect:BN1012_Phect564"/>
<evidence type="ECO:0000313" key="4">
    <source>
        <dbReference type="Proteomes" id="UP000032160"/>
    </source>
</evidence>
<protein>
    <submittedName>
        <fullName evidence="3">Uncharacterized protein</fullName>
    </submittedName>
</protein>
<dbReference type="EMBL" id="HG966617">
    <property type="protein sequence ID" value="CDO58778.1"/>
    <property type="molecule type" value="Genomic_DNA"/>
</dbReference>
<dbReference type="RefSeq" id="WP_043949641.1">
    <property type="nucleotide sequence ID" value="NZ_HG966617.1"/>
</dbReference>
<keyword evidence="4" id="KW-1185">Reference proteome</keyword>
<sequence length="121" mass="12311">MSLCSKGATHTSIIASVAIIGGLALGGAAYAASPDGDEGASGKHEFASPETIASIWGDDEAETDATDDATETLPDVGEPGAQGDVDPETYDDPHSSSGEAEGLDDDRSDDDVLLNDDTRLE</sequence>
<accession>X5M6T8</accession>
<name>X5M6T8_9HYPH</name>
<evidence type="ECO:0000313" key="3">
    <source>
        <dbReference type="EMBL" id="CDO58778.1"/>
    </source>
</evidence>
<organism evidence="3 4">
    <name type="scientific">Candidatus Phaeomarinibacter ectocarpi</name>
    <dbReference type="NCBI Taxonomy" id="1458461"/>
    <lineage>
        <taxon>Bacteria</taxon>
        <taxon>Pseudomonadati</taxon>
        <taxon>Pseudomonadota</taxon>
        <taxon>Alphaproteobacteria</taxon>
        <taxon>Hyphomicrobiales</taxon>
        <taxon>Parvibaculaceae</taxon>
        <taxon>Candidatus Phaeomarinibacter</taxon>
    </lineage>
</organism>
<gene>
    <name evidence="3" type="ORF">BN1012_Phect564</name>
</gene>
<dbReference type="AlphaFoldDB" id="X5M6T8"/>
<feature type="compositionally biased region" description="Acidic residues" evidence="1">
    <location>
        <begin position="57"/>
        <end position="70"/>
    </location>
</feature>
<evidence type="ECO:0000256" key="1">
    <source>
        <dbReference type="SAM" id="MobiDB-lite"/>
    </source>
</evidence>
<dbReference type="HOGENOM" id="CLU_2033837_0_0_5"/>
<reference evidence="3 4" key="1">
    <citation type="journal article" date="2014" name="Front. Genet.">
        <title>Genome and metabolic network of "Candidatus Phaeomarinobacter ectocarpi" Ec32, a new candidate genus of Alphaproteobacteria frequently associated with brown algae.</title>
        <authorList>
            <person name="Dittami S.M."/>
            <person name="Barbeyron T."/>
            <person name="Boyen C."/>
            <person name="Cambefort J."/>
            <person name="Collet G."/>
            <person name="Delage L."/>
            <person name="Gobet A."/>
            <person name="Groisillier A."/>
            <person name="Leblanc C."/>
            <person name="Michel G."/>
            <person name="Scornet D."/>
            <person name="Siegel A."/>
            <person name="Tapia J.E."/>
            <person name="Tonon T."/>
        </authorList>
    </citation>
    <scope>NUCLEOTIDE SEQUENCE [LARGE SCALE GENOMIC DNA]</scope>
    <source>
        <strain evidence="3 4">Ec32</strain>
    </source>
</reference>
<proteinExistence type="predicted"/>
<keyword evidence="2" id="KW-0732">Signal</keyword>
<feature type="compositionally biased region" description="Acidic residues" evidence="1">
    <location>
        <begin position="101"/>
        <end position="114"/>
    </location>
</feature>
<evidence type="ECO:0000256" key="2">
    <source>
        <dbReference type="SAM" id="SignalP"/>
    </source>
</evidence>
<feature type="region of interest" description="Disordered" evidence="1">
    <location>
        <begin position="28"/>
        <end position="121"/>
    </location>
</feature>
<feature type="signal peptide" evidence="2">
    <location>
        <begin position="1"/>
        <end position="31"/>
    </location>
</feature>
<dbReference type="Proteomes" id="UP000032160">
    <property type="component" value="Chromosome I"/>
</dbReference>